<reference evidence="9 10" key="1">
    <citation type="submission" date="2018-04" db="EMBL/GenBank/DDBJ databases">
        <title>Sphingobacterium sp. M46 Genome.</title>
        <authorList>
            <person name="Cheng J."/>
            <person name="Li Y."/>
        </authorList>
    </citation>
    <scope>NUCLEOTIDE SEQUENCE [LARGE SCALE GENOMIC DNA]</scope>
    <source>
        <strain evidence="9 10">M46</strain>
    </source>
</reference>
<evidence type="ECO:0000259" key="8">
    <source>
        <dbReference type="Pfam" id="PF14322"/>
    </source>
</evidence>
<dbReference type="GO" id="GO:0009279">
    <property type="term" value="C:cell outer membrane"/>
    <property type="evidence" value="ECO:0007669"/>
    <property type="project" value="UniProtKB-SubCell"/>
</dbReference>
<sequence>MKCKKFNILIFVSIMGLFAVTSCEKYLDVKPDSTISTPQTLKDLRAMLDNESRINQTYPGLLEVGTDDYYLNFDQITSQYQLYQDFYFWKRELINSGTSSWQASFGTILVANVVLESLEKIASSDISLKTELSGEAHFVRGLCYYYLALVYCQTYKYGKENNQLGLPIRLGSDSNVKVQRSSLEKTFEFIIAELKLARELLPEQVAVKTRPSKAAACAALAKVYLYMQDYQNAEKMALEVYDKSNVLLDFNKLDIQSNRPFPALHDEMIYLAYSVENAELLNEDDLNISSELYNLYDEVDLRKKVYFKDKGDGAKGFKGNYASNFSSYFAGMAMDEIYLILAECHTRRGRRSEGLIFLKELLTKRYQNGEYQLPDFTTDTQARKYILQERRKELIFRGVRWSDLKRLNLDKEFETRLSREVDDGTHVQTIYLEPNDSRYVYPIPESVIVLGGIEQNTR</sequence>
<dbReference type="InterPro" id="IPR012944">
    <property type="entry name" value="SusD_RagB_dom"/>
</dbReference>
<evidence type="ECO:0000256" key="1">
    <source>
        <dbReference type="ARBA" id="ARBA00004442"/>
    </source>
</evidence>
<dbReference type="PROSITE" id="PS51257">
    <property type="entry name" value="PROKAR_LIPOPROTEIN"/>
    <property type="match status" value="1"/>
</dbReference>
<gene>
    <name evidence="9" type="ORF">DCO56_18575</name>
</gene>
<evidence type="ECO:0000313" key="9">
    <source>
        <dbReference type="EMBL" id="PUV22928.1"/>
    </source>
</evidence>
<keyword evidence="4" id="KW-0472">Membrane</keyword>
<dbReference type="Gene3D" id="1.25.40.390">
    <property type="match status" value="2"/>
</dbReference>
<feature type="chain" id="PRO_5016695835" description="RagB/SusD family nutrient uptake outer membrane protein" evidence="6">
    <location>
        <begin position="20"/>
        <end position="458"/>
    </location>
</feature>
<proteinExistence type="inferred from homology"/>
<evidence type="ECO:0000256" key="2">
    <source>
        <dbReference type="ARBA" id="ARBA00006275"/>
    </source>
</evidence>
<evidence type="ECO:0000313" key="10">
    <source>
        <dbReference type="Proteomes" id="UP000250831"/>
    </source>
</evidence>
<feature type="signal peptide" evidence="6">
    <location>
        <begin position="1"/>
        <end position="19"/>
    </location>
</feature>
<dbReference type="Pfam" id="PF14322">
    <property type="entry name" value="SusD-like_3"/>
    <property type="match status" value="1"/>
</dbReference>
<comment type="subcellular location">
    <subcellularLocation>
        <location evidence="1">Cell outer membrane</location>
    </subcellularLocation>
</comment>
<dbReference type="InterPro" id="IPR011990">
    <property type="entry name" value="TPR-like_helical_dom_sf"/>
</dbReference>
<organism evidence="9 10">
    <name type="scientific">Sphingobacterium athyrii</name>
    <dbReference type="NCBI Taxonomy" id="2152717"/>
    <lineage>
        <taxon>Bacteria</taxon>
        <taxon>Pseudomonadati</taxon>
        <taxon>Bacteroidota</taxon>
        <taxon>Sphingobacteriia</taxon>
        <taxon>Sphingobacteriales</taxon>
        <taxon>Sphingobacteriaceae</taxon>
        <taxon>Sphingobacterium</taxon>
    </lineage>
</organism>
<keyword evidence="3 6" id="KW-0732">Signal</keyword>
<accession>A0A363NQ80</accession>
<dbReference type="AlphaFoldDB" id="A0A363NQ80"/>
<comment type="caution">
    <text evidence="9">The sequence shown here is derived from an EMBL/GenBank/DDBJ whole genome shotgun (WGS) entry which is preliminary data.</text>
</comment>
<dbReference type="SUPFAM" id="SSF48452">
    <property type="entry name" value="TPR-like"/>
    <property type="match status" value="1"/>
</dbReference>
<evidence type="ECO:0000256" key="6">
    <source>
        <dbReference type="SAM" id="SignalP"/>
    </source>
</evidence>
<keyword evidence="10" id="KW-1185">Reference proteome</keyword>
<dbReference type="InterPro" id="IPR033985">
    <property type="entry name" value="SusD-like_N"/>
</dbReference>
<feature type="domain" description="SusD-like N-terminal" evidence="8">
    <location>
        <begin position="25"/>
        <end position="225"/>
    </location>
</feature>
<comment type="similarity">
    <text evidence="2">Belongs to the SusD family.</text>
</comment>
<evidence type="ECO:0000259" key="7">
    <source>
        <dbReference type="Pfam" id="PF07980"/>
    </source>
</evidence>
<feature type="domain" description="RagB/SusD" evidence="7">
    <location>
        <begin position="336"/>
        <end position="449"/>
    </location>
</feature>
<protein>
    <recommendedName>
        <fullName evidence="11">RagB/SusD family nutrient uptake outer membrane protein</fullName>
    </recommendedName>
</protein>
<dbReference type="Proteomes" id="UP000250831">
    <property type="component" value="Unassembled WGS sequence"/>
</dbReference>
<evidence type="ECO:0000256" key="3">
    <source>
        <dbReference type="ARBA" id="ARBA00022729"/>
    </source>
</evidence>
<evidence type="ECO:0008006" key="11">
    <source>
        <dbReference type="Google" id="ProtNLM"/>
    </source>
</evidence>
<dbReference type="OrthoDB" id="653598at2"/>
<dbReference type="RefSeq" id="WP_108635263.1">
    <property type="nucleotide sequence ID" value="NZ_QCXX01000005.1"/>
</dbReference>
<name>A0A363NQ80_9SPHI</name>
<keyword evidence="5" id="KW-0998">Cell outer membrane</keyword>
<dbReference type="Pfam" id="PF07980">
    <property type="entry name" value="SusD_RagB"/>
    <property type="match status" value="1"/>
</dbReference>
<evidence type="ECO:0000256" key="4">
    <source>
        <dbReference type="ARBA" id="ARBA00023136"/>
    </source>
</evidence>
<evidence type="ECO:0000256" key="5">
    <source>
        <dbReference type="ARBA" id="ARBA00023237"/>
    </source>
</evidence>
<dbReference type="EMBL" id="QCXX01000005">
    <property type="protein sequence ID" value="PUV22928.1"/>
    <property type="molecule type" value="Genomic_DNA"/>
</dbReference>